<evidence type="ECO:0000256" key="3">
    <source>
        <dbReference type="ARBA" id="ARBA00023295"/>
    </source>
</evidence>
<dbReference type="InterPro" id="IPR024535">
    <property type="entry name" value="RHGA/B-epi-like_pectate_lyase"/>
</dbReference>
<dbReference type="Pfam" id="PF12708">
    <property type="entry name" value="Pect-lyase_RHGA_epim"/>
    <property type="match status" value="1"/>
</dbReference>
<dbReference type="GO" id="GO:0004650">
    <property type="term" value="F:polygalacturonase activity"/>
    <property type="evidence" value="ECO:0007669"/>
    <property type="project" value="InterPro"/>
</dbReference>
<accession>A0A4Z0Q2H4</accession>
<comment type="similarity">
    <text evidence="1 4">Belongs to the glycosyl hydrolase 28 family.</text>
</comment>
<dbReference type="EMBL" id="SRLC01000001">
    <property type="protein sequence ID" value="TGE24217.1"/>
    <property type="molecule type" value="Genomic_DNA"/>
</dbReference>
<dbReference type="SMART" id="SM00710">
    <property type="entry name" value="PbH1"/>
    <property type="match status" value="5"/>
</dbReference>
<dbReference type="AlphaFoldDB" id="A0A4Z0Q2H4"/>
<evidence type="ECO:0000256" key="2">
    <source>
        <dbReference type="ARBA" id="ARBA00022801"/>
    </source>
</evidence>
<dbReference type="InterPro" id="IPR006626">
    <property type="entry name" value="PbH1"/>
</dbReference>
<dbReference type="InterPro" id="IPR000743">
    <property type="entry name" value="Glyco_hydro_28"/>
</dbReference>
<protein>
    <submittedName>
        <fullName evidence="6">Glycoside hydrolase family 28 protein</fullName>
    </submittedName>
</protein>
<sequence length="555" mass="60942">MKKGPLALVYKTSGSPSLLERGPGGEALRLLIVLFLVFGSVSTQAQQYYNVLKYGARNDSTRLSTAAIGKAIAAASKAGGGTVYFPAGKYRTGPIHLKSNITIDLEAGAILYFSDNFDDYLPMVSTRYEGIDITSFSPLFYAYKAENITIKGRGVIDGQGKKWWDYAEGASRKSQDSKWQQEFFRLNQNILRPDEPGVIERGFMRPPFIQPMYCKNVRIEGITIRNSPFWTVNPEFCENVTITGVTILNPKSPNTDGINPESCRNVRISDCHISVGDDCITIKSGKDRAGRQLNVPAENYTITNCTMLSGHGGVVIGSEMSGGVRKITINNCIFDGTDRGIRIKTARGRGGIVEDIRVDNIVMKNIREQIIVLDMQYAKTKEEPVSERTPRFRNIHFSNITAEGNQAGYLNGLAEMPIENVTFSNLNIDTKLGFTVKEARNVAFHNVQVNPQTGPAVRAENVQQLRLDGLRGQVPAGAPLVELGNVADAFVTNCFPAPGTDTFLKLEGAETRGIVLQNNYLKSVKTPIAKGQEVRQPVEITAAEVPAAPAVERRR</sequence>
<organism evidence="6 7">
    <name type="scientific">Hymenobacter aquaticus</name>
    <dbReference type="NCBI Taxonomy" id="1867101"/>
    <lineage>
        <taxon>Bacteria</taxon>
        <taxon>Pseudomonadati</taxon>
        <taxon>Bacteroidota</taxon>
        <taxon>Cytophagia</taxon>
        <taxon>Cytophagales</taxon>
        <taxon>Hymenobacteraceae</taxon>
        <taxon>Hymenobacter</taxon>
    </lineage>
</organism>
<dbReference type="InterPro" id="IPR011050">
    <property type="entry name" value="Pectin_lyase_fold/virulence"/>
</dbReference>
<reference evidence="6 7" key="1">
    <citation type="submission" date="2019-04" db="EMBL/GenBank/DDBJ databases">
        <authorList>
            <person name="Feng G."/>
            <person name="Zhang J."/>
            <person name="Zhu H."/>
        </authorList>
    </citation>
    <scope>NUCLEOTIDE SEQUENCE [LARGE SCALE GENOMIC DNA]</scope>
    <source>
        <strain evidence="6 7">JCM 31653</strain>
    </source>
</reference>
<evidence type="ECO:0000313" key="7">
    <source>
        <dbReference type="Proteomes" id="UP000297549"/>
    </source>
</evidence>
<proteinExistence type="inferred from homology"/>
<name>A0A4Z0Q2H4_9BACT</name>
<keyword evidence="3 4" id="KW-0326">Glycosidase</keyword>
<dbReference type="PANTHER" id="PTHR31339:SF9">
    <property type="entry name" value="PLASMIN AND FIBRONECTIN-BINDING PROTEIN A"/>
    <property type="match status" value="1"/>
</dbReference>
<dbReference type="PANTHER" id="PTHR31339">
    <property type="entry name" value="PECTIN LYASE-RELATED"/>
    <property type="match status" value="1"/>
</dbReference>
<feature type="domain" description="Rhamnogalacturonase A/B/Epimerase-like pectate lyase" evidence="5">
    <location>
        <begin position="49"/>
        <end position="166"/>
    </location>
</feature>
<dbReference type="Pfam" id="PF00295">
    <property type="entry name" value="Glyco_hydro_28"/>
    <property type="match status" value="1"/>
</dbReference>
<dbReference type="InterPro" id="IPR051801">
    <property type="entry name" value="GH28_Enzymes"/>
</dbReference>
<evidence type="ECO:0000313" key="6">
    <source>
        <dbReference type="EMBL" id="TGE24217.1"/>
    </source>
</evidence>
<gene>
    <name evidence="6" type="ORF">E5K00_03105</name>
</gene>
<keyword evidence="2 4" id="KW-0378">Hydrolase</keyword>
<dbReference type="SUPFAM" id="SSF51126">
    <property type="entry name" value="Pectin lyase-like"/>
    <property type="match status" value="1"/>
</dbReference>
<evidence type="ECO:0000256" key="1">
    <source>
        <dbReference type="ARBA" id="ARBA00008834"/>
    </source>
</evidence>
<comment type="caution">
    <text evidence="6">The sequence shown here is derived from an EMBL/GenBank/DDBJ whole genome shotgun (WGS) entry which is preliminary data.</text>
</comment>
<keyword evidence="7" id="KW-1185">Reference proteome</keyword>
<dbReference type="GO" id="GO:0005975">
    <property type="term" value="P:carbohydrate metabolic process"/>
    <property type="evidence" value="ECO:0007669"/>
    <property type="project" value="InterPro"/>
</dbReference>
<dbReference type="Proteomes" id="UP000297549">
    <property type="component" value="Unassembled WGS sequence"/>
</dbReference>
<evidence type="ECO:0000259" key="5">
    <source>
        <dbReference type="Pfam" id="PF12708"/>
    </source>
</evidence>
<dbReference type="PROSITE" id="PS00502">
    <property type="entry name" value="POLYGALACTURONASE"/>
    <property type="match status" value="1"/>
</dbReference>
<dbReference type="Gene3D" id="2.160.20.10">
    <property type="entry name" value="Single-stranded right-handed beta-helix, Pectin lyase-like"/>
    <property type="match status" value="1"/>
</dbReference>
<evidence type="ECO:0000256" key="4">
    <source>
        <dbReference type="RuleBase" id="RU361169"/>
    </source>
</evidence>
<dbReference type="OrthoDB" id="9795222at2"/>
<dbReference type="InterPro" id="IPR012334">
    <property type="entry name" value="Pectin_lyas_fold"/>
</dbReference>